<organism evidence="5 6">
    <name type="scientific">Maliponia aquimaris</name>
    <dbReference type="NCBI Taxonomy" id="1673631"/>
    <lineage>
        <taxon>Bacteria</taxon>
        <taxon>Pseudomonadati</taxon>
        <taxon>Pseudomonadota</taxon>
        <taxon>Alphaproteobacteria</taxon>
        <taxon>Rhodobacterales</taxon>
        <taxon>Paracoccaceae</taxon>
        <taxon>Maliponia</taxon>
    </lineage>
</organism>
<keyword evidence="2" id="KW-0813">Transport</keyword>
<dbReference type="OrthoDB" id="9807402at2"/>
<reference evidence="5 6" key="1">
    <citation type="submission" date="2017-05" db="EMBL/GenBank/DDBJ databases">
        <authorList>
            <person name="Song R."/>
            <person name="Chenine A.L."/>
            <person name="Ruprecht R.M."/>
        </authorList>
    </citation>
    <scope>NUCLEOTIDE SEQUENCE [LARGE SCALE GENOMIC DNA]</scope>
    <source>
        <strain evidence="5 6">CECT 8898</strain>
    </source>
</reference>
<gene>
    <name evidence="5" type="primary">dppC</name>
    <name evidence="5" type="ORF">MAA8898_02747</name>
</gene>
<evidence type="ECO:0000256" key="4">
    <source>
        <dbReference type="SAM" id="Phobius"/>
    </source>
</evidence>
<dbReference type="GO" id="GO:0005886">
    <property type="term" value="C:plasma membrane"/>
    <property type="evidence" value="ECO:0007669"/>
    <property type="project" value="UniProtKB-SubCell"/>
</dbReference>
<proteinExistence type="predicted"/>
<keyword evidence="6" id="KW-1185">Reference proteome</keyword>
<evidence type="ECO:0000313" key="6">
    <source>
        <dbReference type="Proteomes" id="UP000207598"/>
    </source>
</evidence>
<feature type="transmembrane region" description="Helical" evidence="4">
    <location>
        <begin position="98"/>
        <end position="118"/>
    </location>
</feature>
<keyword evidence="4" id="KW-1133">Transmembrane helix</keyword>
<sequence length="128" mass="13932">MLADAGSEEARVAMIRRPGLDQPLVAQFSKWVVNTLRGDLGHSIYGLNQPVAKTLIEALPRTLSLARLSCLGRGAGPDTPSWRLILADGRSFVLRVRWLGVFPGLAIMLLVLSIHYIGDALDVRECGL</sequence>
<dbReference type="PANTHER" id="PTHR43163:SF6">
    <property type="entry name" value="DIPEPTIDE TRANSPORT SYSTEM PERMEASE PROTEIN DPPB-RELATED"/>
    <property type="match status" value="1"/>
</dbReference>
<keyword evidence="4" id="KW-0472">Membrane</keyword>
<evidence type="ECO:0000256" key="2">
    <source>
        <dbReference type="ARBA" id="ARBA00022448"/>
    </source>
</evidence>
<evidence type="ECO:0000256" key="1">
    <source>
        <dbReference type="ARBA" id="ARBA00004651"/>
    </source>
</evidence>
<evidence type="ECO:0000256" key="3">
    <source>
        <dbReference type="ARBA" id="ARBA00022475"/>
    </source>
</evidence>
<accession>A0A238KK90</accession>
<dbReference type="PANTHER" id="PTHR43163">
    <property type="entry name" value="DIPEPTIDE TRANSPORT SYSTEM PERMEASE PROTEIN DPPB-RELATED"/>
    <property type="match status" value="1"/>
</dbReference>
<protein>
    <submittedName>
        <fullName evidence="5">Dipeptide transport system permease protein DppC</fullName>
    </submittedName>
</protein>
<dbReference type="EMBL" id="FXYF01000007">
    <property type="protein sequence ID" value="SMX43128.1"/>
    <property type="molecule type" value="Genomic_DNA"/>
</dbReference>
<comment type="subcellular location">
    <subcellularLocation>
        <location evidence="1">Cell membrane</location>
        <topology evidence="1">Multi-pass membrane protein</topology>
    </subcellularLocation>
</comment>
<keyword evidence="4" id="KW-0812">Transmembrane</keyword>
<name>A0A238KK90_9RHOB</name>
<dbReference type="AlphaFoldDB" id="A0A238KK90"/>
<dbReference type="Proteomes" id="UP000207598">
    <property type="component" value="Unassembled WGS sequence"/>
</dbReference>
<keyword evidence="3" id="KW-1003">Cell membrane</keyword>
<evidence type="ECO:0000313" key="5">
    <source>
        <dbReference type="EMBL" id="SMX43128.1"/>
    </source>
</evidence>